<protein>
    <recommendedName>
        <fullName evidence="4">Phage protein</fullName>
    </recommendedName>
</protein>
<keyword evidence="1" id="KW-0812">Transmembrane</keyword>
<dbReference type="EMBL" id="PRDG01000007">
    <property type="protein sequence ID" value="MBP2624290.1"/>
    <property type="molecule type" value="Genomic_DNA"/>
</dbReference>
<keyword evidence="3" id="KW-1185">Reference proteome</keyword>
<evidence type="ECO:0000313" key="3">
    <source>
        <dbReference type="Proteomes" id="UP001519296"/>
    </source>
</evidence>
<proteinExistence type="predicted"/>
<name>A0ABS5B6A4_9STRE</name>
<sequence length="228" mass="27490">MDWTKIFFDKDGIFQWQAILAIVAVGTPLGYIIKNKIEKRNKAKERNFDVKLEQLNIKRKKLDKIYSHLIKIADMYPNQNPYDILEHLVDCPRFHFEGFDTVNRILDIQIEEYKKRLKQKGLSYDVQEELKIEIRNREYYKKEIIKIRDQYFQAKEEYELFKKDEKSDFDLYAGQKVKNALVHFDVLVNNAFIAGTFPLNISDRQNRMDDIRWELKNSIRDDLGMNYY</sequence>
<organism evidence="2 3">
    <name type="scientific">Streptococcus oricebi</name>
    <dbReference type="NCBI Taxonomy" id="1547447"/>
    <lineage>
        <taxon>Bacteria</taxon>
        <taxon>Bacillati</taxon>
        <taxon>Bacillota</taxon>
        <taxon>Bacilli</taxon>
        <taxon>Lactobacillales</taxon>
        <taxon>Streptococcaceae</taxon>
        <taxon>Streptococcus</taxon>
    </lineage>
</organism>
<keyword evidence="1" id="KW-1133">Transmembrane helix</keyword>
<evidence type="ECO:0000313" key="2">
    <source>
        <dbReference type="EMBL" id="MBP2624290.1"/>
    </source>
</evidence>
<keyword evidence="1" id="KW-0472">Membrane</keyword>
<comment type="caution">
    <text evidence="2">The sequence shown here is derived from an EMBL/GenBank/DDBJ whole genome shotgun (WGS) entry which is preliminary data.</text>
</comment>
<dbReference type="Proteomes" id="UP001519296">
    <property type="component" value="Unassembled WGS sequence"/>
</dbReference>
<gene>
    <name evidence="2" type="ORF">C4K46_10200</name>
</gene>
<accession>A0ABS5B6A4</accession>
<dbReference type="RefSeq" id="WP_209629138.1">
    <property type="nucleotide sequence ID" value="NZ_PRDG01000007.1"/>
</dbReference>
<evidence type="ECO:0000256" key="1">
    <source>
        <dbReference type="SAM" id="Phobius"/>
    </source>
</evidence>
<reference evidence="2 3" key="1">
    <citation type="submission" date="2018-02" db="EMBL/GenBank/DDBJ databases">
        <title>Draft genome sequence of Streptococcus oricebi CCUG 70868T type strain.</title>
        <authorList>
            <person name="Mendez V."/>
            <person name="Salva-Serra F."/>
            <person name="Jaen-Luchoro D."/>
            <person name="Gonzales-Siles L."/>
            <person name="Karlsson R."/>
            <person name="Engstrom-Jakobsson H."/>
            <person name="Busquets A."/>
            <person name="Gomila M."/>
            <person name="Pineiro-Iglesias B."/>
            <person name="Bennasar-Figueras A."/>
            <person name="Seeger M."/>
            <person name="Moore E."/>
        </authorList>
    </citation>
    <scope>NUCLEOTIDE SEQUENCE [LARGE SCALE GENOMIC DNA]</scope>
    <source>
        <strain evidence="2 3">CCUG 70868</strain>
    </source>
</reference>
<evidence type="ECO:0008006" key="4">
    <source>
        <dbReference type="Google" id="ProtNLM"/>
    </source>
</evidence>
<feature type="transmembrane region" description="Helical" evidence="1">
    <location>
        <begin position="13"/>
        <end position="33"/>
    </location>
</feature>